<name>A0AAW0C402_9AGAR</name>
<dbReference type="GO" id="GO:0016787">
    <property type="term" value="F:hydrolase activity"/>
    <property type="evidence" value="ECO:0007669"/>
    <property type="project" value="UniProtKB-KW"/>
</dbReference>
<comment type="catalytic activity">
    <reaction evidence="7">
        <text>Couples ATP hydrolysis with the unwinding of duplex DNA by translocating in the 3'-5' direction.</text>
        <dbReference type="EC" id="5.6.2.4"/>
    </reaction>
</comment>
<dbReference type="InterPro" id="IPR052247">
    <property type="entry name" value="Meiotic_Crossover_Helicase"/>
</dbReference>
<dbReference type="InterPro" id="IPR004179">
    <property type="entry name" value="Sec63-dom"/>
</dbReference>
<dbReference type="SUPFAM" id="SSF158702">
    <property type="entry name" value="Sec63 N-terminal domain-like"/>
    <property type="match status" value="1"/>
</dbReference>
<dbReference type="SUPFAM" id="SSF52540">
    <property type="entry name" value="P-loop containing nucleoside triphosphate hydrolases"/>
    <property type="match status" value="2"/>
</dbReference>
<evidence type="ECO:0000256" key="8">
    <source>
        <dbReference type="ARBA" id="ARBA00034808"/>
    </source>
</evidence>
<evidence type="ECO:0000256" key="1">
    <source>
        <dbReference type="ARBA" id="ARBA00022741"/>
    </source>
</evidence>
<feature type="compositionally biased region" description="Basic and acidic residues" evidence="10">
    <location>
        <begin position="1018"/>
        <end position="1038"/>
    </location>
</feature>
<dbReference type="GO" id="GO:0043138">
    <property type="term" value="F:3'-5' DNA helicase activity"/>
    <property type="evidence" value="ECO:0007669"/>
    <property type="project" value="UniProtKB-EC"/>
</dbReference>
<dbReference type="FunFam" id="1.10.10.10:FF:000012">
    <property type="entry name" value="U5 small nuclear ribonucleoprotein helicase"/>
    <property type="match status" value="1"/>
</dbReference>
<evidence type="ECO:0000256" key="7">
    <source>
        <dbReference type="ARBA" id="ARBA00034617"/>
    </source>
</evidence>
<evidence type="ECO:0000256" key="10">
    <source>
        <dbReference type="SAM" id="MobiDB-lite"/>
    </source>
</evidence>
<evidence type="ECO:0000256" key="3">
    <source>
        <dbReference type="ARBA" id="ARBA00022806"/>
    </source>
</evidence>
<feature type="compositionally biased region" description="Basic and acidic residues" evidence="10">
    <location>
        <begin position="788"/>
        <end position="801"/>
    </location>
</feature>
<evidence type="ECO:0000259" key="11">
    <source>
        <dbReference type="SMART" id="SM00973"/>
    </source>
</evidence>
<sequence>GEKWDSLTRNWSDHTQILSLIQLFLVDEVHILNEPRGSTLEVVVSRMKLRGSSVRFVVVSATVPNIEDIAAWIGSNTRLESSARVYQFGEEFRPCKLTRHVISVNRPKGQNDFAFARTLDNHLFGALQKHAAGKPILVFVSTRKGVFTTAEQLVKDYNDAQQKKKPLPWNRPGSAIDRVFNDKRLADLAAYGIGVHHAGMTVEDRRAVEELLHEQSSTHYTRSGREPTSVSLKDSQSTMLTTSAAAHTVVIRGVHTFQNNAVVEYSDLDVMQMLGRAGRPQFDKEGVAVIICESELEHKYRTLAQGKTIVESSLHNNLPEHLNSEIGLGTINDISSAKGWLKSSFLYQRLQKNPRHYSLNKEEDQSWEERIDDIVTQSVDSLRESELIAAQSTKLAQTCYIFYIRQATMRSILAIPEHVSMRTMLETISAAEEYYQTPRDEPLNSLYCSRLTESKLRSSERSAYNNLRRHNDIRFEVKKLEHTRDKVFILIQAILGGISLSNPEYKSGDSQVHLEAFSVFRHLPRIARAVVEVAITRKRGAQLKHGLELLRCFAAKAWEDRPVVLRQLDSIGEKSIKILAEHGIVSIETLRKQDALRLEMLLNRKPPYGHTLLAAARELPSYSLKIVENDVTSYGGRAAVDVSLKISCGLLEETSGSSKVKKQKTSWLSKMTAVVTLTSDLEYIDFRRIPTKALKEQKTFDLDVILEKPSQSVIVYITSEAYAGVTVSNSYKPNIPASEYPTRVTKPPSLMDIELEGLEDCPELFNMDDIDANGDPIELPPKPVAVKDLTKKNTSSKEKETNPISPEPEKLPNGNYRFVFATATTLARTRQPVVICVAEMVYQNHLPNLSKSHASSSKPNPPGSSSATVTSNASRPRPVPVKPNKKPIVKTDRTLQDLEDWHKNTNVETNLKLPEGHRLKLESLPRTHATPLTRKKLPTPDFNIQFSQIKEDFEDSYMTRELAELSDEELPEAADILAPTAGRAHKRKRSSDYDDEEMDSLIRTLPDEDAWGITSPVKENRGMKRPKKTPEQKMDRSKTPLFLPSPTSVTRANTWKEQDDDDEVEIPPTSTADDFDDYTLDPQFFDITPPTPDLEMSTHSSEDEPSLEFEAQPTTGTTTKVDDAYGTSEQPMQNEEMDEPMKDYMEEEFAMLEAWLNSSAVEIVPN</sequence>
<proteinExistence type="predicted"/>
<keyword evidence="5" id="KW-0413">Isomerase</keyword>
<dbReference type="GO" id="GO:0005524">
    <property type="term" value="F:ATP binding"/>
    <property type="evidence" value="ECO:0007669"/>
    <property type="project" value="UniProtKB-KW"/>
</dbReference>
<evidence type="ECO:0000256" key="2">
    <source>
        <dbReference type="ARBA" id="ARBA00022801"/>
    </source>
</evidence>
<evidence type="ECO:0000313" key="13">
    <source>
        <dbReference type="Proteomes" id="UP001383192"/>
    </source>
</evidence>
<feature type="non-terminal residue" evidence="12">
    <location>
        <position position="1"/>
    </location>
</feature>
<keyword evidence="3 12" id="KW-0347">Helicase</keyword>
<feature type="region of interest" description="Disordered" evidence="10">
    <location>
        <begin position="1012"/>
        <end position="1136"/>
    </location>
</feature>
<feature type="compositionally biased region" description="Low complexity" evidence="10">
    <location>
        <begin position="855"/>
        <end position="866"/>
    </location>
</feature>
<dbReference type="Pfam" id="PF02889">
    <property type="entry name" value="Sec63"/>
    <property type="match status" value="1"/>
</dbReference>
<keyword evidence="6" id="KW-0469">Meiosis</keyword>
<dbReference type="PANTHER" id="PTHR47835:SF3">
    <property type="entry name" value="HELICASE FOR MEIOSIS 1"/>
    <property type="match status" value="1"/>
</dbReference>
<keyword evidence="13" id="KW-1185">Reference proteome</keyword>
<evidence type="ECO:0000256" key="9">
    <source>
        <dbReference type="ARBA" id="ARBA00048988"/>
    </source>
</evidence>
<feature type="region of interest" description="Disordered" evidence="10">
    <location>
        <begin position="849"/>
        <end position="891"/>
    </location>
</feature>
<dbReference type="Gene3D" id="1.10.10.10">
    <property type="entry name" value="Winged helix-like DNA-binding domain superfamily/Winged helix DNA-binding domain"/>
    <property type="match status" value="1"/>
</dbReference>
<dbReference type="EC" id="5.6.2.4" evidence="8"/>
<dbReference type="GO" id="GO:0051321">
    <property type="term" value="P:meiotic cell cycle"/>
    <property type="evidence" value="ECO:0007669"/>
    <property type="project" value="UniProtKB-KW"/>
</dbReference>
<feature type="domain" description="SEC63" evidence="11">
    <location>
        <begin position="392"/>
        <end position="733"/>
    </location>
</feature>
<accession>A0AAW0C402</accession>
<feature type="region of interest" description="Disordered" evidence="10">
    <location>
        <begin position="769"/>
        <end position="814"/>
    </location>
</feature>
<dbReference type="EMBL" id="JAYKXP010000058">
    <property type="protein sequence ID" value="KAK7034084.1"/>
    <property type="molecule type" value="Genomic_DNA"/>
</dbReference>
<keyword evidence="1" id="KW-0547">Nucleotide-binding</keyword>
<keyword evidence="2 12" id="KW-0378">Hydrolase</keyword>
<dbReference type="InterPro" id="IPR027417">
    <property type="entry name" value="P-loop_NTPase"/>
</dbReference>
<evidence type="ECO:0000256" key="4">
    <source>
        <dbReference type="ARBA" id="ARBA00022840"/>
    </source>
</evidence>
<keyword evidence="4" id="KW-0067">ATP-binding</keyword>
<dbReference type="PANTHER" id="PTHR47835">
    <property type="entry name" value="HFM1, ATP DEPENDENT DNA HELICASE HOMOLOG"/>
    <property type="match status" value="1"/>
</dbReference>
<dbReference type="SMART" id="SM00973">
    <property type="entry name" value="Sec63"/>
    <property type="match status" value="1"/>
</dbReference>
<comment type="caution">
    <text evidence="12">The sequence shown here is derived from an EMBL/GenBank/DDBJ whole genome shotgun (WGS) entry which is preliminary data.</text>
</comment>
<evidence type="ECO:0000256" key="5">
    <source>
        <dbReference type="ARBA" id="ARBA00023235"/>
    </source>
</evidence>
<dbReference type="Gene3D" id="3.40.50.300">
    <property type="entry name" value="P-loop containing nucleotide triphosphate hydrolases"/>
    <property type="match status" value="2"/>
</dbReference>
<dbReference type="InterPro" id="IPR036388">
    <property type="entry name" value="WH-like_DNA-bd_sf"/>
</dbReference>
<dbReference type="Proteomes" id="UP001383192">
    <property type="component" value="Unassembled WGS sequence"/>
</dbReference>
<evidence type="ECO:0000313" key="12">
    <source>
        <dbReference type="EMBL" id="KAK7034084.1"/>
    </source>
</evidence>
<dbReference type="Gene3D" id="1.10.3380.10">
    <property type="entry name" value="Sec63 N-terminal domain-like domain"/>
    <property type="match status" value="1"/>
</dbReference>
<dbReference type="Pfam" id="PF23445">
    <property type="entry name" value="WHD_SNRNP200"/>
    <property type="match status" value="1"/>
</dbReference>
<evidence type="ECO:0000256" key="6">
    <source>
        <dbReference type="ARBA" id="ARBA00023254"/>
    </source>
</evidence>
<reference evidence="12 13" key="1">
    <citation type="submission" date="2024-01" db="EMBL/GenBank/DDBJ databases">
        <title>A draft genome for a cacao thread blight-causing isolate of Paramarasmius palmivorus.</title>
        <authorList>
            <person name="Baruah I.K."/>
            <person name="Bukari Y."/>
            <person name="Amoako-Attah I."/>
            <person name="Meinhardt L.W."/>
            <person name="Bailey B.A."/>
            <person name="Cohen S.P."/>
        </authorList>
    </citation>
    <scope>NUCLEOTIDE SEQUENCE [LARGE SCALE GENOMIC DNA]</scope>
    <source>
        <strain evidence="12 13">GH-12</strain>
    </source>
</reference>
<gene>
    <name evidence="12" type="primary">HFM1</name>
    <name evidence="12" type="ORF">VNI00_012515</name>
</gene>
<organism evidence="12 13">
    <name type="scientific">Paramarasmius palmivorus</name>
    <dbReference type="NCBI Taxonomy" id="297713"/>
    <lineage>
        <taxon>Eukaryota</taxon>
        <taxon>Fungi</taxon>
        <taxon>Dikarya</taxon>
        <taxon>Basidiomycota</taxon>
        <taxon>Agaricomycotina</taxon>
        <taxon>Agaricomycetes</taxon>
        <taxon>Agaricomycetidae</taxon>
        <taxon>Agaricales</taxon>
        <taxon>Marasmiineae</taxon>
        <taxon>Marasmiaceae</taxon>
        <taxon>Paramarasmius</taxon>
    </lineage>
</organism>
<dbReference type="InterPro" id="IPR057842">
    <property type="entry name" value="WH_MER3"/>
</dbReference>
<protein>
    <recommendedName>
        <fullName evidence="8">DNA 3'-5' helicase</fullName>
        <ecNumber evidence="8">5.6.2.4</ecNumber>
    </recommendedName>
</protein>
<feature type="compositionally biased region" description="Polar residues" evidence="10">
    <location>
        <begin position="1045"/>
        <end position="1055"/>
    </location>
</feature>
<dbReference type="AlphaFoldDB" id="A0AAW0C402"/>
<comment type="catalytic activity">
    <reaction evidence="9">
        <text>ATP + H2O = ADP + phosphate + H(+)</text>
        <dbReference type="Rhea" id="RHEA:13065"/>
        <dbReference type="ChEBI" id="CHEBI:15377"/>
        <dbReference type="ChEBI" id="CHEBI:15378"/>
        <dbReference type="ChEBI" id="CHEBI:30616"/>
        <dbReference type="ChEBI" id="CHEBI:43474"/>
        <dbReference type="ChEBI" id="CHEBI:456216"/>
        <dbReference type="EC" id="5.6.2.4"/>
    </reaction>
</comment>